<keyword evidence="1" id="KW-0472">Membrane</keyword>
<reference evidence="2 3" key="1">
    <citation type="submission" date="2017-06" db="EMBL/GenBank/DDBJ databases">
        <title>the draft geome sequence of Illustriluteabacillus marina B3227.</title>
        <authorList>
            <person name="He R.-H."/>
            <person name="Du Z.-J."/>
        </authorList>
    </citation>
    <scope>NUCLEOTIDE SEQUENCE [LARGE SCALE GENOMIC DNA]</scope>
    <source>
        <strain evidence="2 3">B3227</strain>
    </source>
</reference>
<dbReference type="AlphaFoldDB" id="A0A2I0QVB7"/>
<name>A0A2I0QVB7_9BACI</name>
<sequence>MTIFSVLLAAMILFMSIVWFIAIQIDDFSIVDIAWGLTFIVTAVTTLLLTTNYNATSLTILVLVLIWGVRLSGYLFYRNVGKPPKTIAIKICERNGIILTEPHFTACSCYKAHSLYFSAYRSLLGLRIVHLIL</sequence>
<keyword evidence="3" id="KW-1185">Reference proteome</keyword>
<evidence type="ECO:0000313" key="3">
    <source>
        <dbReference type="Proteomes" id="UP000243524"/>
    </source>
</evidence>
<feature type="transmembrane region" description="Helical" evidence="1">
    <location>
        <begin position="6"/>
        <end position="23"/>
    </location>
</feature>
<keyword evidence="1" id="KW-1133">Transmembrane helix</keyword>
<dbReference type="EMBL" id="PJNH01000002">
    <property type="protein sequence ID" value="PKR78040.1"/>
    <property type="molecule type" value="Genomic_DNA"/>
</dbReference>
<feature type="transmembrane region" description="Helical" evidence="1">
    <location>
        <begin position="30"/>
        <end position="49"/>
    </location>
</feature>
<accession>A0A2I0QVB7</accession>
<proteinExistence type="predicted"/>
<organism evidence="2 3">
    <name type="scientific">Halalkalibacillus sediminis</name>
    <dbReference type="NCBI Taxonomy" id="2018042"/>
    <lineage>
        <taxon>Bacteria</taxon>
        <taxon>Bacillati</taxon>
        <taxon>Bacillota</taxon>
        <taxon>Bacilli</taxon>
        <taxon>Bacillales</taxon>
        <taxon>Bacillaceae</taxon>
        <taxon>Halalkalibacillus</taxon>
    </lineage>
</organism>
<protein>
    <recommendedName>
        <fullName evidence="4">Steroid 5-alpha reductase C-terminal domain-containing protein</fullName>
    </recommendedName>
</protein>
<dbReference type="Pfam" id="PF06966">
    <property type="entry name" value="DUF1295"/>
    <property type="match status" value="1"/>
</dbReference>
<evidence type="ECO:0000313" key="2">
    <source>
        <dbReference type="EMBL" id="PKR78040.1"/>
    </source>
</evidence>
<dbReference type="InterPro" id="IPR010721">
    <property type="entry name" value="UstE-like"/>
</dbReference>
<evidence type="ECO:0000256" key="1">
    <source>
        <dbReference type="SAM" id="Phobius"/>
    </source>
</evidence>
<dbReference type="Proteomes" id="UP000243524">
    <property type="component" value="Unassembled WGS sequence"/>
</dbReference>
<evidence type="ECO:0008006" key="4">
    <source>
        <dbReference type="Google" id="ProtNLM"/>
    </source>
</evidence>
<gene>
    <name evidence="2" type="ORF">CEY16_08980</name>
</gene>
<comment type="caution">
    <text evidence="2">The sequence shown here is derived from an EMBL/GenBank/DDBJ whole genome shotgun (WGS) entry which is preliminary data.</text>
</comment>
<keyword evidence="1" id="KW-0812">Transmembrane</keyword>
<feature type="transmembrane region" description="Helical" evidence="1">
    <location>
        <begin position="55"/>
        <end position="77"/>
    </location>
</feature>